<comment type="caution">
    <text evidence="1">The sequence shown here is derived from an EMBL/GenBank/DDBJ whole genome shotgun (WGS) entry which is preliminary data.</text>
</comment>
<organism evidence="1 2">
    <name type="scientific">Shewanella submarina</name>
    <dbReference type="NCBI Taxonomy" id="2016376"/>
    <lineage>
        <taxon>Bacteria</taxon>
        <taxon>Pseudomonadati</taxon>
        <taxon>Pseudomonadota</taxon>
        <taxon>Gammaproteobacteria</taxon>
        <taxon>Alteromonadales</taxon>
        <taxon>Shewanellaceae</taxon>
        <taxon>Shewanella</taxon>
    </lineage>
</organism>
<sequence>MPETSVSALTLYHTDGCHLCEMAAELLSAMQLNFVHQDICDDEQLAERYGIRIPVLATASGQELNWPFDEAAVKQFLGV</sequence>
<dbReference type="InterPro" id="IPR008554">
    <property type="entry name" value="Glutaredoxin-like"/>
</dbReference>
<dbReference type="SUPFAM" id="SSF52833">
    <property type="entry name" value="Thioredoxin-like"/>
    <property type="match status" value="1"/>
</dbReference>
<keyword evidence="2" id="KW-1185">Reference proteome</keyword>
<evidence type="ECO:0000313" key="2">
    <source>
        <dbReference type="Proteomes" id="UP001595621"/>
    </source>
</evidence>
<dbReference type="Pfam" id="PF05768">
    <property type="entry name" value="Glrx-like"/>
    <property type="match status" value="1"/>
</dbReference>
<proteinExistence type="predicted"/>
<dbReference type="Gene3D" id="3.40.30.10">
    <property type="entry name" value="Glutaredoxin"/>
    <property type="match status" value="1"/>
</dbReference>
<dbReference type="EMBL" id="JBHRTD010000012">
    <property type="protein sequence ID" value="MFC3138344.1"/>
    <property type="molecule type" value="Genomic_DNA"/>
</dbReference>
<protein>
    <submittedName>
        <fullName evidence="1">Glutaredoxin family protein</fullName>
    </submittedName>
</protein>
<reference evidence="2" key="1">
    <citation type="journal article" date="2019" name="Int. J. Syst. Evol. Microbiol.">
        <title>The Global Catalogue of Microorganisms (GCM) 10K type strain sequencing project: providing services to taxonomists for standard genome sequencing and annotation.</title>
        <authorList>
            <consortium name="The Broad Institute Genomics Platform"/>
            <consortium name="The Broad Institute Genome Sequencing Center for Infectious Disease"/>
            <person name="Wu L."/>
            <person name="Ma J."/>
        </authorList>
    </citation>
    <scope>NUCLEOTIDE SEQUENCE [LARGE SCALE GENOMIC DNA]</scope>
    <source>
        <strain evidence="2">KCTC 52277</strain>
    </source>
</reference>
<dbReference type="RefSeq" id="WP_248935582.1">
    <property type="nucleotide sequence ID" value="NZ_JAKILF010000003.1"/>
</dbReference>
<evidence type="ECO:0000313" key="1">
    <source>
        <dbReference type="EMBL" id="MFC3138344.1"/>
    </source>
</evidence>
<dbReference type="InterPro" id="IPR036249">
    <property type="entry name" value="Thioredoxin-like_sf"/>
</dbReference>
<dbReference type="Proteomes" id="UP001595621">
    <property type="component" value="Unassembled WGS sequence"/>
</dbReference>
<accession>A0ABV7GA01</accession>
<name>A0ABV7GA01_9GAMM</name>
<gene>
    <name evidence="1" type="ORF">ACFOE0_09115</name>
</gene>